<dbReference type="EMBL" id="GBHO01019770">
    <property type="protein sequence ID" value="JAG23834.1"/>
    <property type="molecule type" value="Transcribed_RNA"/>
</dbReference>
<gene>
    <name evidence="2" type="ORF">CM83_7439</name>
</gene>
<reference evidence="2" key="1">
    <citation type="journal article" date="2014" name="PLoS ONE">
        <title>Transcriptome-Based Identification of ABC Transporters in the Western Tarnished Plant Bug Lygus hesperus.</title>
        <authorList>
            <person name="Hull J.J."/>
            <person name="Chaney K."/>
            <person name="Geib S.M."/>
            <person name="Fabrick J.A."/>
            <person name="Brent C.S."/>
            <person name="Walsh D."/>
            <person name="Lavine L.C."/>
        </authorList>
    </citation>
    <scope>NUCLEOTIDE SEQUENCE</scope>
</reference>
<sequence>FEEYENQLRLKLMSKRRLDDLSQKKKLIYWKKADVDNIRKLRRLRGTRADIESDEEFDYLQEPGAVMDLHLPPAPCRESDDDWEDDDEEEDCDDLGRFGSHESSLEGSGL</sequence>
<feature type="region of interest" description="Disordered" evidence="1">
    <location>
        <begin position="63"/>
        <end position="110"/>
    </location>
</feature>
<name>A0A0A9XV81_LYGHE</name>
<proteinExistence type="predicted"/>
<dbReference type="AlphaFoldDB" id="A0A0A9XV81"/>
<evidence type="ECO:0000256" key="1">
    <source>
        <dbReference type="SAM" id="MobiDB-lite"/>
    </source>
</evidence>
<feature type="compositionally biased region" description="Acidic residues" evidence="1">
    <location>
        <begin position="79"/>
        <end position="93"/>
    </location>
</feature>
<organism evidence="2">
    <name type="scientific">Lygus hesperus</name>
    <name type="common">Western plant bug</name>
    <dbReference type="NCBI Taxonomy" id="30085"/>
    <lineage>
        <taxon>Eukaryota</taxon>
        <taxon>Metazoa</taxon>
        <taxon>Ecdysozoa</taxon>
        <taxon>Arthropoda</taxon>
        <taxon>Hexapoda</taxon>
        <taxon>Insecta</taxon>
        <taxon>Pterygota</taxon>
        <taxon>Neoptera</taxon>
        <taxon>Paraneoptera</taxon>
        <taxon>Hemiptera</taxon>
        <taxon>Heteroptera</taxon>
        <taxon>Panheteroptera</taxon>
        <taxon>Cimicomorpha</taxon>
        <taxon>Miridae</taxon>
        <taxon>Mirini</taxon>
        <taxon>Lygus</taxon>
    </lineage>
</organism>
<protein>
    <submittedName>
        <fullName evidence="2">Putative disease resistance protein At1g61180</fullName>
    </submittedName>
</protein>
<reference evidence="2" key="2">
    <citation type="submission" date="2014-07" db="EMBL/GenBank/DDBJ databases">
        <authorList>
            <person name="Hull J."/>
        </authorList>
    </citation>
    <scope>NUCLEOTIDE SEQUENCE</scope>
</reference>
<feature type="non-terminal residue" evidence="2">
    <location>
        <position position="1"/>
    </location>
</feature>
<accession>A0A0A9XV81</accession>
<feature type="non-terminal residue" evidence="2">
    <location>
        <position position="110"/>
    </location>
</feature>
<feature type="compositionally biased region" description="Basic and acidic residues" evidence="1">
    <location>
        <begin position="94"/>
        <end position="104"/>
    </location>
</feature>
<evidence type="ECO:0000313" key="2">
    <source>
        <dbReference type="EMBL" id="JAG23834.1"/>
    </source>
</evidence>